<organism evidence="1">
    <name type="scientific">marine sediment metagenome</name>
    <dbReference type="NCBI Taxonomy" id="412755"/>
    <lineage>
        <taxon>unclassified sequences</taxon>
        <taxon>metagenomes</taxon>
        <taxon>ecological metagenomes</taxon>
    </lineage>
</organism>
<evidence type="ECO:0000313" key="1">
    <source>
        <dbReference type="EMBL" id="KKM86806.1"/>
    </source>
</evidence>
<comment type="caution">
    <text evidence="1">The sequence shown here is derived from an EMBL/GenBank/DDBJ whole genome shotgun (WGS) entry which is preliminary data.</text>
</comment>
<sequence length="58" mass="6163">MTTATEGNVYEAVEKEILAIACRAIGRALYLAGPNATGAVVRVSGERGLSVRLKTREE</sequence>
<accession>A0A0F9LI57</accession>
<gene>
    <name evidence="1" type="ORF">LCGC14_1275270</name>
</gene>
<protein>
    <submittedName>
        <fullName evidence="1">Uncharacterized protein</fullName>
    </submittedName>
</protein>
<name>A0A0F9LI57_9ZZZZ</name>
<dbReference type="EMBL" id="LAZR01007197">
    <property type="protein sequence ID" value="KKM86806.1"/>
    <property type="molecule type" value="Genomic_DNA"/>
</dbReference>
<reference evidence="1" key="1">
    <citation type="journal article" date="2015" name="Nature">
        <title>Complex archaea that bridge the gap between prokaryotes and eukaryotes.</title>
        <authorList>
            <person name="Spang A."/>
            <person name="Saw J.H."/>
            <person name="Jorgensen S.L."/>
            <person name="Zaremba-Niedzwiedzka K."/>
            <person name="Martijn J."/>
            <person name="Lind A.E."/>
            <person name="van Eijk R."/>
            <person name="Schleper C."/>
            <person name="Guy L."/>
            <person name="Ettema T.J."/>
        </authorList>
    </citation>
    <scope>NUCLEOTIDE SEQUENCE</scope>
</reference>
<proteinExistence type="predicted"/>
<dbReference type="AlphaFoldDB" id="A0A0F9LI57"/>